<organism evidence="1">
    <name type="scientific">Zea mays</name>
    <name type="common">Maize</name>
    <dbReference type="NCBI Taxonomy" id="4577"/>
    <lineage>
        <taxon>Eukaryota</taxon>
        <taxon>Viridiplantae</taxon>
        <taxon>Streptophyta</taxon>
        <taxon>Embryophyta</taxon>
        <taxon>Tracheophyta</taxon>
        <taxon>Spermatophyta</taxon>
        <taxon>Magnoliopsida</taxon>
        <taxon>Liliopsida</taxon>
        <taxon>Poales</taxon>
        <taxon>Poaceae</taxon>
        <taxon>PACMAD clade</taxon>
        <taxon>Panicoideae</taxon>
        <taxon>Andropogonodae</taxon>
        <taxon>Andropogoneae</taxon>
        <taxon>Tripsacinae</taxon>
        <taxon>Zea</taxon>
    </lineage>
</organism>
<dbReference type="PANTHER" id="PTHR31315">
    <property type="entry name" value="PROTEIN SIP5"/>
    <property type="match status" value="1"/>
</dbReference>
<dbReference type="GeneID" id="100502486"/>
<dbReference type="RefSeq" id="NP_001183893.1">
    <property type="nucleotide sequence ID" value="NM_001196964.1"/>
</dbReference>
<reference evidence="1" key="1">
    <citation type="journal article" date="2009" name="PLoS Genet.">
        <title>Sequencing, mapping, and analysis of 27,455 maize full-length cDNAs.</title>
        <authorList>
            <person name="Soderlund C."/>
            <person name="Descour A."/>
            <person name="Kudrna D."/>
            <person name="Bomhoff M."/>
            <person name="Boyd L."/>
            <person name="Currie J."/>
            <person name="Angelova A."/>
            <person name="Collura K."/>
            <person name="Wissotski M."/>
            <person name="Ashley E."/>
            <person name="Morrow D."/>
            <person name="Fernandes J."/>
            <person name="Walbot V."/>
            <person name="Yu Y."/>
        </authorList>
    </citation>
    <scope>NUCLEOTIDE SEQUENCE</scope>
    <source>
        <strain evidence="1">B73</strain>
    </source>
</reference>
<dbReference type="EMBL" id="BT088329">
    <property type="protein sequence ID" value="ACR38682.1"/>
    <property type="molecule type" value="mRNA"/>
</dbReference>
<dbReference type="InterPro" id="IPR039301">
    <property type="entry name" value="Sip5/DA2"/>
</dbReference>
<dbReference type="KEGG" id="zma:100502486"/>
<proteinExistence type="evidence at transcript level"/>
<accession>C4JBY2</accession>
<dbReference type="OrthoDB" id="1739325at2759"/>
<dbReference type="PANTHER" id="PTHR31315:SF10">
    <property type="entry name" value="GW2"/>
    <property type="match status" value="1"/>
</dbReference>
<name>C4JBY2_MAIZE</name>
<sequence length="181" mass="20386">MKSPTSCRPTQCPYCKTLNYAVEYRGVKTMEEKGIEQLEEQRVIEAQIRMRRQELQDDAERMKNKQAAPLSDVVASAQVDSCSTDGASTVAASSPRGNDALSSEVQRSELILRNSEVFQQRRGNNFDVDLEEVMLMEAIWLSVQVRQNKTKNRSSIVNLVSFERMLAMSQYCAFSDGCGKS</sequence>
<dbReference type="AlphaFoldDB" id="C4JBY2"/>
<evidence type="ECO:0000313" key="1">
    <source>
        <dbReference type="EMBL" id="ACR38682.1"/>
    </source>
</evidence>
<protein>
    <submittedName>
        <fullName evidence="1">Uncharacterized protein</fullName>
    </submittedName>
</protein>